<accession>A0A2S8A8C0</accession>
<evidence type="ECO:0000313" key="2">
    <source>
        <dbReference type="EMBL" id="PQL90803.1"/>
    </source>
</evidence>
<feature type="transmembrane region" description="Helical" evidence="1">
    <location>
        <begin position="209"/>
        <end position="228"/>
    </location>
</feature>
<dbReference type="OrthoDB" id="1454379at2"/>
<protein>
    <recommendedName>
        <fullName evidence="4">Beta-carotene 15,15'-monooxygenase</fullName>
    </recommendedName>
</protein>
<proteinExistence type="predicted"/>
<dbReference type="Proteomes" id="UP000238042">
    <property type="component" value="Unassembled WGS sequence"/>
</dbReference>
<keyword evidence="1" id="KW-0812">Transmembrane</keyword>
<keyword evidence="1" id="KW-1133">Transmembrane helix</keyword>
<evidence type="ECO:0000256" key="1">
    <source>
        <dbReference type="SAM" id="Phobius"/>
    </source>
</evidence>
<feature type="transmembrane region" description="Helical" evidence="1">
    <location>
        <begin position="34"/>
        <end position="60"/>
    </location>
</feature>
<reference evidence="2 3" key="1">
    <citation type="submission" date="2018-02" db="EMBL/GenBank/DDBJ databases">
        <title>Genome sequences of Apibacter spp., gut symbionts of Asian honey bees.</title>
        <authorList>
            <person name="Kwong W.K."/>
            <person name="Steele M.I."/>
            <person name="Moran N.A."/>
        </authorList>
    </citation>
    <scope>NUCLEOTIDE SEQUENCE [LARGE SCALE GENOMIC DNA]</scope>
    <source>
        <strain evidence="3">wkB301</strain>
    </source>
</reference>
<sequence length="275" mass="31958">MNTLENCVQKLKPKNFSFPVKDILTESFQIWSKILFLGIFSMLFTFSLISLGMLLCNNYWNISSIDNEFLIALKNIPLKNTYYNNINSSKEIWNIYYNYFSNPYIIIRFLILLVIKILISPLYSGVIYCAYKYDNFGKASFNDLISGFEGKRFLNLIVLNTIYLIIMICSIIFMYIPMIFFAPAFTLAGAFVAIHNISAFKAIKYSTKIAYINFGKMFFLTFIIFLTGNFLGTLLMSIYAFIFTIPFSLVIIYIIYKKIIGYNFFYKSSAEANEK</sequence>
<evidence type="ECO:0008006" key="4">
    <source>
        <dbReference type="Google" id="ProtNLM"/>
    </source>
</evidence>
<feature type="transmembrane region" description="Helical" evidence="1">
    <location>
        <begin position="234"/>
        <end position="256"/>
    </location>
</feature>
<dbReference type="RefSeq" id="WP_105247442.1">
    <property type="nucleotide sequence ID" value="NZ_PSZM01000045.1"/>
</dbReference>
<name>A0A2S8A8C0_9FLAO</name>
<keyword evidence="1" id="KW-0472">Membrane</keyword>
<feature type="transmembrane region" description="Helical" evidence="1">
    <location>
        <begin position="105"/>
        <end position="131"/>
    </location>
</feature>
<feature type="transmembrane region" description="Helical" evidence="1">
    <location>
        <begin position="152"/>
        <end position="173"/>
    </location>
</feature>
<evidence type="ECO:0000313" key="3">
    <source>
        <dbReference type="Proteomes" id="UP000238042"/>
    </source>
</evidence>
<feature type="transmembrane region" description="Helical" evidence="1">
    <location>
        <begin position="179"/>
        <end position="197"/>
    </location>
</feature>
<gene>
    <name evidence="2" type="ORF">C4S77_10135</name>
</gene>
<keyword evidence="3" id="KW-1185">Reference proteome</keyword>
<organism evidence="2 3">
    <name type="scientific">Apibacter adventoris</name>
    <dbReference type="NCBI Taxonomy" id="1679466"/>
    <lineage>
        <taxon>Bacteria</taxon>
        <taxon>Pseudomonadati</taxon>
        <taxon>Bacteroidota</taxon>
        <taxon>Flavobacteriia</taxon>
        <taxon>Flavobacteriales</taxon>
        <taxon>Weeksellaceae</taxon>
        <taxon>Apibacter</taxon>
    </lineage>
</organism>
<dbReference type="AlphaFoldDB" id="A0A2S8A8C0"/>
<dbReference type="EMBL" id="PSZM01000045">
    <property type="protein sequence ID" value="PQL90803.1"/>
    <property type="molecule type" value="Genomic_DNA"/>
</dbReference>
<comment type="caution">
    <text evidence="2">The sequence shown here is derived from an EMBL/GenBank/DDBJ whole genome shotgun (WGS) entry which is preliminary data.</text>
</comment>